<dbReference type="SUPFAM" id="SSF51905">
    <property type="entry name" value="FAD/NAD(P)-binding domain"/>
    <property type="match status" value="1"/>
</dbReference>
<evidence type="ECO:0000256" key="4">
    <source>
        <dbReference type="SAM" id="SignalP"/>
    </source>
</evidence>
<dbReference type="AlphaFoldDB" id="A0AAI8YG38"/>
<accession>A0AAI8YG38</accession>
<sequence length="410" mass="44029">MGFLKAAVALPLLLLAGTAALPSDQAAPLEPQLSQSSTIYDAVIVGGGPAGLSALSGLARVRRNVLLIDSGEYRNNPTRHMHDVLGYDGVTPAYYRWAAREQLSHYETVSAINGTVTKVDVEQDNTFTVLATHPSGEESTVCARKIVLATGLRDILPGTPGIEENWGKGIYWCPWCDGNEHADQALGLFSDLGDAPDLVREVTTLNSDVIAFVNGTDTAEARAATEESFPQWEKYLALHNVTVDNRTISALTRLANGAASPSDPSLPTAPEYDLFRLDFTEGDPVERAAFFVSWPDEQKSDVGEAMGVQLYGGRLAADGSKGLVTNIPGVYAVGDANADNVTNVSHALYTGKRTAVYLHVQLAREEITGELAATNGTSLTERDYELDPRTVWETMNGGPKNILFAGDFDQ</sequence>
<organism evidence="6 7">
    <name type="scientific">Anthostomella pinea</name>
    <dbReference type="NCBI Taxonomy" id="933095"/>
    <lineage>
        <taxon>Eukaryota</taxon>
        <taxon>Fungi</taxon>
        <taxon>Dikarya</taxon>
        <taxon>Ascomycota</taxon>
        <taxon>Pezizomycotina</taxon>
        <taxon>Sordariomycetes</taxon>
        <taxon>Xylariomycetidae</taxon>
        <taxon>Xylariales</taxon>
        <taxon>Xylariaceae</taxon>
        <taxon>Anthostomella</taxon>
    </lineage>
</organism>
<reference evidence="6" key="1">
    <citation type="submission" date="2023-10" db="EMBL/GenBank/DDBJ databases">
        <authorList>
            <person name="Hackl T."/>
        </authorList>
    </citation>
    <scope>NUCLEOTIDE SEQUENCE</scope>
</reference>
<dbReference type="InterPro" id="IPR023753">
    <property type="entry name" value="FAD/NAD-binding_dom"/>
</dbReference>
<dbReference type="PRINTS" id="PR00469">
    <property type="entry name" value="PNDRDTASEII"/>
</dbReference>
<evidence type="ECO:0000256" key="1">
    <source>
        <dbReference type="ARBA" id="ARBA00009333"/>
    </source>
</evidence>
<dbReference type="PRINTS" id="PR00368">
    <property type="entry name" value="FADPNR"/>
</dbReference>
<keyword evidence="4" id="KW-0732">Signal</keyword>
<evidence type="ECO:0000256" key="3">
    <source>
        <dbReference type="ARBA" id="ARBA00023002"/>
    </source>
</evidence>
<feature type="signal peptide" evidence="4">
    <location>
        <begin position="1"/>
        <end position="20"/>
    </location>
</feature>
<comment type="similarity">
    <text evidence="1">Belongs to the class-II pyridine nucleotide-disulfide oxidoreductase family.</text>
</comment>
<proteinExistence type="inferred from homology"/>
<evidence type="ECO:0000256" key="2">
    <source>
        <dbReference type="ARBA" id="ARBA00022630"/>
    </source>
</evidence>
<keyword evidence="3" id="KW-0560">Oxidoreductase</keyword>
<keyword evidence="2" id="KW-0285">Flavoprotein</keyword>
<dbReference type="PANTHER" id="PTHR48105">
    <property type="entry name" value="THIOREDOXIN REDUCTASE 1-RELATED-RELATED"/>
    <property type="match status" value="1"/>
</dbReference>
<gene>
    <name evidence="6" type="ORF">KHLLAP_LOCUS3798</name>
</gene>
<evidence type="ECO:0000313" key="7">
    <source>
        <dbReference type="Proteomes" id="UP001295740"/>
    </source>
</evidence>
<feature type="domain" description="FAD/NAD(P)-binding" evidence="5">
    <location>
        <begin position="40"/>
        <end position="171"/>
    </location>
</feature>
<dbReference type="InterPro" id="IPR036188">
    <property type="entry name" value="FAD/NAD-bd_sf"/>
</dbReference>
<name>A0AAI8YG38_9PEZI</name>
<comment type="caution">
    <text evidence="6">The sequence shown here is derived from an EMBL/GenBank/DDBJ whole genome shotgun (WGS) entry which is preliminary data.</text>
</comment>
<evidence type="ECO:0000313" key="6">
    <source>
        <dbReference type="EMBL" id="CAJ2503330.1"/>
    </source>
</evidence>
<evidence type="ECO:0000259" key="5">
    <source>
        <dbReference type="Pfam" id="PF07992"/>
    </source>
</evidence>
<keyword evidence="7" id="KW-1185">Reference proteome</keyword>
<dbReference type="Gene3D" id="3.50.50.60">
    <property type="entry name" value="FAD/NAD(P)-binding domain"/>
    <property type="match status" value="3"/>
</dbReference>
<dbReference type="GO" id="GO:0097237">
    <property type="term" value="P:cellular response to toxic substance"/>
    <property type="evidence" value="ECO:0007669"/>
    <property type="project" value="UniProtKB-ARBA"/>
</dbReference>
<dbReference type="Pfam" id="PF07992">
    <property type="entry name" value="Pyr_redox_2"/>
    <property type="match status" value="1"/>
</dbReference>
<feature type="chain" id="PRO_5042479974" evidence="4">
    <location>
        <begin position="21"/>
        <end position="410"/>
    </location>
</feature>
<dbReference type="GO" id="GO:0016491">
    <property type="term" value="F:oxidoreductase activity"/>
    <property type="evidence" value="ECO:0007669"/>
    <property type="project" value="UniProtKB-KW"/>
</dbReference>
<dbReference type="Proteomes" id="UP001295740">
    <property type="component" value="Unassembled WGS sequence"/>
</dbReference>
<protein>
    <submittedName>
        <fullName evidence="6">Uu.00g107240.m01.CDS01</fullName>
    </submittedName>
</protein>
<dbReference type="EMBL" id="CAUWAG010000004">
    <property type="protein sequence ID" value="CAJ2503330.1"/>
    <property type="molecule type" value="Genomic_DNA"/>
</dbReference>
<dbReference type="InterPro" id="IPR050097">
    <property type="entry name" value="Ferredoxin-NADP_redctase_2"/>
</dbReference>